<sequence>MSYTSLNDSSTIGSVSVNEWLWTLNRYQHCRVLDLSSGTMIRCVEITSRLKKNPEGPDLANMVTKLAVNLAAKYDANLALSPSSH</sequence>
<proteinExistence type="predicted"/>
<protein>
    <submittedName>
        <fullName evidence="1">Uncharacterized protein</fullName>
    </submittedName>
</protein>
<keyword evidence="2" id="KW-1185">Reference proteome</keyword>
<dbReference type="Proteomes" id="UP000887159">
    <property type="component" value="Unassembled WGS sequence"/>
</dbReference>
<reference evidence="1" key="1">
    <citation type="submission" date="2020-08" db="EMBL/GenBank/DDBJ databases">
        <title>Multicomponent nature underlies the extraordinary mechanical properties of spider dragline silk.</title>
        <authorList>
            <person name="Kono N."/>
            <person name="Nakamura H."/>
            <person name="Mori M."/>
            <person name="Yoshida Y."/>
            <person name="Ohtoshi R."/>
            <person name="Malay A.D."/>
            <person name="Moran D.A.P."/>
            <person name="Tomita M."/>
            <person name="Numata K."/>
            <person name="Arakawa K."/>
        </authorList>
    </citation>
    <scope>NUCLEOTIDE SEQUENCE</scope>
</reference>
<organism evidence="1 2">
    <name type="scientific">Trichonephila clavipes</name>
    <name type="common">Golden silk orbweaver</name>
    <name type="synonym">Nephila clavipes</name>
    <dbReference type="NCBI Taxonomy" id="2585209"/>
    <lineage>
        <taxon>Eukaryota</taxon>
        <taxon>Metazoa</taxon>
        <taxon>Ecdysozoa</taxon>
        <taxon>Arthropoda</taxon>
        <taxon>Chelicerata</taxon>
        <taxon>Arachnida</taxon>
        <taxon>Araneae</taxon>
        <taxon>Araneomorphae</taxon>
        <taxon>Entelegynae</taxon>
        <taxon>Araneoidea</taxon>
        <taxon>Nephilidae</taxon>
        <taxon>Trichonephila</taxon>
    </lineage>
</organism>
<evidence type="ECO:0000313" key="2">
    <source>
        <dbReference type="Proteomes" id="UP000887159"/>
    </source>
</evidence>
<gene>
    <name evidence="1" type="ORF">TNCV_2575261</name>
</gene>
<comment type="caution">
    <text evidence="1">The sequence shown here is derived from an EMBL/GenBank/DDBJ whole genome shotgun (WGS) entry which is preliminary data.</text>
</comment>
<evidence type="ECO:0000313" key="1">
    <source>
        <dbReference type="EMBL" id="GFX88819.1"/>
    </source>
</evidence>
<name>A0A8X6RA01_TRICX</name>
<dbReference type="EMBL" id="BMAU01021062">
    <property type="protein sequence ID" value="GFX88819.1"/>
    <property type="molecule type" value="Genomic_DNA"/>
</dbReference>
<dbReference type="AlphaFoldDB" id="A0A8X6RA01"/>
<accession>A0A8X6RA01</accession>